<evidence type="ECO:0000313" key="3">
    <source>
        <dbReference type="Proteomes" id="UP000759131"/>
    </source>
</evidence>
<feature type="compositionally biased region" description="Polar residues" evidence="1">
    <location>
        <begin position="361"/>
        <end position="371"/>
    </location>
</feature>
<organism evidence="2">
    <name type="scientific">Medioppia subpectinata</name>
    <dbReference type="NCBI Taxonomy" id="1979941"/>
    <lineage>
        <taxon>Eukaryota</taxon>
        <taxon>Metazoa</taxon>
        <taxon>Ecdysozoa</taxon>
        <taxon>Arthropoda</taxon>
        <taxon>Chelicerata</taxon>
        <taxon>Arachnida</taxon>
        <taxon>Acari</taxon>
        <taxon>Acariformes</taxon>
        <taxon>Sarcoptiformes</taxon>
        <taxon>Oribatida</taxon>
        <taxon>Brachypylina</taxon>
        <taxon>Oppioidea</taxon>
        <taxon>Oppiidae</taxon>
        <taxon>Medioppia</taxon>
    </lineage>
</organism>
<feature type="compositionally biased region" description="Pro residues" evidence="1">
    <location>
        <begin position="191"/>
        <end position="206"/>
    </location>
</feature>
<feature type="compositionally biased region" description="Basic and acidic residues" evidence="1">
    <location>
        <begin position="245"/>
        <end position="254"/>
    </location>
</feature>
<feature type="compositionally biased region" description="Low complexity" evidence="1">
    <location>
        <begin position="221"/>
        <end position="235"/>
    </location>
</feature>
<evidence type="ECO:0000313" key="2">
    <source>
        <dbReference type="EMBL" id="CAD7623102.1"/>
    </source>
</evidence>
<protein>
    <submittedName>
        <fullName evidence="2">Uncharacterized protein</fullName>
    </submittedName>
</protein>
<accession>A0A7R9KJM3</accession>
<feature type="region of interest" description="Disordered" evidence="1">
    <location>
        <begin position="479"/>
        <end position="499"/>
    </location>
</feature>
<gene>
    <name evidence="2" type="ORF">OSB1V03_LOCUS3562</name>
</gene>
<feature type="region of interest" description="Disordered" evidence="1">
    <location>
        <begin position="324"/>
        <end position="443"/>
    </location>
</feature>
<evidence type="ECO:0000256" key="1">
    <source>
        <dbReference type="SAM" id="MobiDB-lite"/>
    </source>
</evidence>
<feature type="region of interest" description="Disordered" evidence="1">
    <location>
        <begin position="29"/>
        <end position="254"/>
    </location>
</feature>
<feature type="compositionally biased region" description="Polar residues" evidence="1">
    <location>
        <begin position="59"/>
        <end position="74"/>
    </location>
</feature>
<dbReference type="AlphaFoldDB" id="A0A7R9KJM3"/>
<dbReference type="Proteomes" id="UP000759131">
    <property type="component" value="Unassembled WGS sequence"/>
</dbReference>
<dbReference type="OrthoDB" id="44841at2759"/>
<reference evidence="2" key="1">
    <citation type="submission" date="2020-11" db="EMBL/GenBank/DDBJ databases">
        <authorList>
            <person name="Tran Van P."/>
        </authorList>
    </citation>
    <scope>NUCLEOTIDE SEQUENCE</scope>
</reference>
<feature type="compositionally biased region" description="Basic and acidic residues" evidence="1">
    <location>
        <begin position="48"/>
        <end position="58"/>
    </location>
</feature>
<feature type="compositionally biased region" description="Polar residues" evidence="1">
    <location>
        <begin position="168"/>
        <end position="186"/>
    </location>
</feature>
<sequence length="499" mass="55308">MSTSAKSLTEHVLNRMTSTEQTYYSANSMDYTTSASPSSPTPPQQIYVKEREMYEYREYNSSPTPYKSSHSPTHQKPPPVATGRPFTPEAALMSPTAHISYHQPEEQQWLSSQDSRPHDPRVFALSPQPPPSPSPVANQSGGKDTRVFGMTRPKGQSPSASPTQPPTNGISTSATPSPVQDINQHKQMPPIVSPPPIPPHRIPAGPPVQDLKQLSFDEIQRQSQRPSDQSSSPQDKQFYAQNQNKKADTFKHHGIDRPVIGRVVNDQRVFAQNSALKLQRLGSSGGQTPHWKTPLPQMNVGRPEVTQLLPSQTRRQQTYIVQTPPTERNARPPPTGTLRRRIRPVWPPPEWTGRHIPKTGFASSGRDSPTTRYDWPPSRSGSVDPDGGTCSPRMRFSTPPPGPLQHSWNPRSGSVTPPGSRSYTPTRRVQNTAWPPPSNATPAGVVGMRVVAQSLPGSRRGSGQADDYYVYAISTRIPQTYRPPPQTQYTEPTYHYDTD</sequence>
<keyword evidence="3" id="KW-1185">Reference proteome</keyword>
<dbReference type="EMBL" id="OC856042">
    <property type="protein sequence ID" value="CAD7623102.1"/>
    <property type="molecule type" value="Genomic_DNA"/>
</dbReference>
<dbReference type="EMBL" id="CAJPIZ010001467">
    <property type="protein sequence ID" value="CAG2103532.1"/>
    <property type="molecule type" value="Genomic_DNA"/>
</dbReference>
<feature type="compositionally biased region" description="Polar residues" evidence="1">
    <location>
        <begin position="406"/>
        <end position="433"/>
    </location>
</feature>
<name>A0A7R9KJM3_9ACAR</name>
<proteinExistence type="predicted"/>